<evidence type="ECO:0000313" key="2">
    <source>
        <dbReference type="EMBL" id="SFG92138.1"/>
    </source>
</evidence>
<name>A0A1I2VSD2_9EURY</name>
<dbReference type="SUPFAM" id="SSF52402">
    <property type="entry name" value="Adenine nucleotide alpha hydrolases-like"/>
    <property type="match status" value="1"/>
</dbReference>
<dbReference type="EMBL" id="FOOQ01000006">
    <property type="protein sequence ID" value="SFG92138.1"/>
    <property type="molecule type" value="Genomic_DNA"/>
</dbReference>
<evidence type="ECO:0000313" key="3">
    <source>
        <dbReference type="Proteomes" id="UP000198876"/>
    </source>
</evidence>
<reference evidence="3" key="1">
    <citation type="submission" date="2016-10" db="EMBL/GenBank/DDBJ databases">
        <authorList>
            <person name="Varghese N."/>
            <person name="Submissions S."/>
        </authorList>
    </citation>
    <scope>NUCLEOTIDE SEQUENCE [LARGE SCALE GENOMIC DNA]</scope>
    <source>
        <strain evidence="3">CGMCC 1.7739</strain>
    </source>
</reference>
<protein>
    <submittedName>
        <fullName evidence="2">Nucleotide-binding universal stress protein, UspA family</fullName>
    </submittedName>
</protein>
<dbReference type="InterPro" id="IPR006016">
    <property type="entry name" value="UspA"/>
</dbReference>
<organism evidence="2 3">
    <name type="scientific">Halopelagius inordinatus</name>
    <dbReference type="NCBI Taxonomy" id="553467"/>
    <lineage>
        <taxon>Archaea</taxon>
        <taxon>Methanobacteriati</taxon>
        <taxon>Methanobacteriota</taxon>
        <taxon>Stenosarchaea group</taxon>
        <taxon>Halobacteria</taxon>
        <taxon>Halobacteriales</taxon>
        <taxon>Haloferacaceae</taxon>
    </lineage>
</organism>
<keyword evidence="3" id="KW-1185">Reference proteome</keyword>
<dbReference type="Proteomes" id="UP000198876">
    <property type="component" value="Unassembled WGS sequence"/>
</dbReference>
<feature type="domain" description="UspA" evidence="1">
    <location>
        <begin position="5"/>
        <end position="143"/>
    </location>
</feature>
<evidence type="ECO:0000259" key="1">
    <source>
        <dbReference type="Pfam" id="PF00582"/>
    </source>
</evidence>
<dbReference type="Gene3D" id="3.40.50.620">
    <property type="entry name" value="HUPs"/>
    <property type="match status" value="1"/>
</dbReference>
<proteinExistence type="predicted"/>
<dbReference type="STRING" id="553467.SAMN04488063_3311"/>
<dbReference type="OrthoDB" id="342236at2157"/>
<sequence>MDRGLVLLDDTETHRELLQEAKEHAIGADADLVLLVTLTEDEYEETQEMLDAIGSVENTSYTDDQVLTAATNIAEELARDVLADDAVSYEVAPRIADEDERAEAVIDTAAETESDHVFVLGRKRSPTGKALFGDLAQYVVLNFDGFVTLHAE</sequence>
<accession>A0A1I2VSD2</accession>
<gene>
    <name evidence="2" type="ORF">SAMN04488063_3311</name>
</gene>
<dbReference type="Pfam" id="PF00582">
    <property type="entry name" value="Usp"/>
    <property type="match status" value="1"/>
</dbReference>
<dbReference type="RefSeq" id="WP_092893673.1">
    <property type="nucleotide sequence ID" value="NZ_FOOQ01000006.1"/>
</dbReference>
<dbReference type="InterPro" id="IPR014729">
    <property type="entry name" value="Rossmann-like_a/b/a_fold"/>
</dbReference>
<dbReference type="AlphaFoldDB" id="A0A1I2VSD2"/>